<dbReference type="RefSeq" id="WP_210889449.1">
    <property type="nucleotide sequence ID" value="NZ_CAMRXC010000071.1"/>
</dbReference>
<protein>
    <recommendedName>
        <fullName evidence="1">HTH-like domain-containing protein</fullName>
    </recommendedName>
</protein>
<reference evidence="2" key="1">
    <citation type="submission" date="2021-10" db="EMBL/GenBank/DDBJ databases">
        <authorList>
            <person name="Mesa V."/>
        </authorList>
    </citation>
    <scope>NUCLEOTIDE SEQUENCE</scope>
    <source>
        <strain evidence="2">CC3_PB</strain>
    </source>
</reference>
<accession>A0AA86JSM0</accession>
<evidence type="ECO:0000313" key="3">
    <source>
        <dbReference type="Proteomes" id="UP000789738"/>
    </source>
</evidence>
<dbReference type="Proteomes" id="UP000789738">
    <property type="component" value="Unassembled WGS sequence"/>
</dbReference>
<feature type="domain" description="HTH-like" evidence="1">
    <location>
        <begin position="16"/>
        <end position="61"/>
    </location>
</feature>
<evidence type="ECO:0000259" key="1">
    <source>
        <dbReference type="Pfam" id="PF13276"/>
    </source>
</evidence>
<dbReference type="AlphaFoldDB" id="A0AA86JSM0"/>
<sequence length="112" mass="13664">MYWQKRFNRENPNKGLEEKILEIRSINKDWGYRHVYGALRKQGILINKKKIQRIMQIFPLQERVVSIVHTMVKLERFLLTEFIDVLTHRFLIRKAQQILLSLSIMRLMIRDE</sequence>
<evidence type="ECO:0000313" key="2">
    <source>
        <dbReference type="EMBL" id="CAG9701642.1"/>
    </source>
</evidence>
<dbReference type="Pfam" id="PF13276">
    <property type="entry name" value="HTH_21"/>
    <property type="match status" value="1"/>
</dbReference>
<dbReference type="EMBL" id="CAKJVE010000001">
    <property type="protein sequence ID" value="CAG9701642.1"/>
    <property type="molecule type" value="Genomic_DNA"/>
</dbReference>
<organism evidence="2 3">
    <name type="scientific">Clostridium neonatale</name>
    <dbReference type="NCBI Taxonomy" id="137838"/>
    <lineage>
        <taxon>Bacteria</taxon>
        <taxon>Bacillati</taxon>
        <taxon>Bacillota</taxon>
        <taxon>Clostridia</taxon>
        <taxon>Eubacteriales</taxon>
        <taxon>Clostridiaceae</taxon>
        <taxon>Clostridium</taxon>
    </lineage>
</organism>
<name>A0AA86JSM0_9CLOT</name>
<proteinExistence type="predicted"/>
<dbReference type="InterPro" id="IPR025948">
    <property type="entry name" value="HTH-like_dom"/>
</dbReference>
<gene>
    <name evidence="2" type="ORF">CNEO_10167</name>
</gene>
<comment type="caution">
    <text evidence="2">The sequence shown here is derived from an EMBL/GenBank/DDBJ whole genome shotgun (WGS) entry which is preliminary data.</text>
</comment>